<dbReference type="NCBIfam" id="TIGR03570">
    <property type="entry name" value="NeuD_NnaD"/>
    <property type="match status" value="1"/>
</dbReference>
<dbReference type="Proteomes" id="UP000198337">
    <property type="component" value="Unassembled WGS sequence"/>
</dbReference>
<evidence type="ECO:0000313" key="4">
    <source>
        <dbReference type="Proteomes" id="UP000198337"/>
    </source>
</evidence>
<gene>
    <name evidence="3" type="ORF">SAMN04488009_3605</name>
</gene>
<dbReference type="Pfam" id="PF17836">
    <property type="entry name" value="PglD_N"/>
    <property type="match status" value="1"/>
</dbReference>
<organism evidence="3 4">
    <name type="scientific">Maribacter sedimenticola</name>
    <dbReference type="NCBI Taxonomy" id="228956"/>
    <lineage>
        <taxon>Bacteria</taxon>
        <taxon>Pseudomonadati</taxon>
        <taxon>Bacteroidota</taxon>
        <taxon>Flavobacteriia</taxon>
        <taxon>Flavobacteriales</taxon>
        <taxon>Flavobacteriaceae</taxon>
        <taxon>Maribacter</taxon>
    </lineage>
</organism>
<feature type="domain" description="PglD N-terminal" evidence="2">
    <location>
        <begin position="3"/>
        <end position="83"/>
    </location>
</feature>
<dbReference type="Gene3D" id="3.40.50.20">
    <property type="match status" value="1"/>
</dbReference>
<comment type="similarity">
    <text evidence="1">Belongs to the transferase hexapeptide repeat family.</text>
</comment>
<protein>
    <submittedName>
        <fullName evidence="3">Sugar O-acyltransferase, sialic acid O-acetyltransferase NeuD family</fullName>
    </submittedName>
</protein>
<dbReference type="SUPFAM" id="SSF51161">
    <property type="entry name" value="Trimeric LpxA-like enzymes"/>
    <property type="match status" value="1"/>
</dbReference>
<dbReference type="InterPro" id="IPR020019">
    <property type="entry name" value="AcTrfase_PglD-like"/>
</dbReference>
<dbReference type="CDD" id="cd03360">
    <property type="entry name" value="LbH_AT_putative"/>
    <property type="match status" value="1"/>
</dbReference>
<keyword evidence="4" id="KW-1185">Reference proteome</keyword>
<dbReference type="InterPro" id="IPR011004">
    <property type="entry name" value="Trimer_LpxA-like_sf"/>
</dbReference>
<evidence type="ECO:0000259" key="2">
    <source>
        <dbReference type="Pfam" id="PF17836"/>
    </source>
</evidence>
<evidence type="ECO:0000256" key="1">
    <source>
        <dbReference type="ARBA" id="ARBA00007274"/>
    </source>
</evidence>
<evidence type="ECO:0000313" key="3">
    <source>
        <dbReference type="EMBL" id="SNR75321.1"/>
    </source>
</evidence>
<dbReference type="EMBL" id="FZNV01000008">
    <property type="protein sequence ID" value="SNR75321.1"/>
    <property type="molecule type" value="Genomic_DNA"/>
</dbReference>
<dbReference type="InterPro" id="IPR041561">
    <property type="entry name" value="PglD_N"/>
</dbReference>
<dbReference type="InterPro" id="IPR050179">
    <property type="entry name" value="Trans_hexapeptide_repeat"/>
</dbReference>
<dbReference type="Gene3D" id="2.160.10.10">
    <property type="entry name" value="Hexapeptide repeat proteins"/>
    <property type="match status" value="1"/>
</dbReference>
<dbReference type="PANTHER" id="PTHR43300:SF7">
    <property type="entry name" value="UDP-N-ACETYLBACILLOSAMINE N-ACETYLTRANSFERASE"/>
    <property type="match status" value="1"/>
</dbReference>
<accession>A0ABY1SLQ1</accession>
<proteinExistence type="inferred from homology"/>
<dbReference type="PANTHER" id="PTHR43300">
    <property type="entry name" value="ACETYLTRANSFERASE"/>
    <property type="match status" value="1"/>
</dbReference>
<reference evidence="3 4" key="1">
    <citation type="submission" date="2017-06" db="EMBL/GenBank/DDBJ databases">
        <authorList>
            <person name="Varghese N."/>
            <person name="Submissions S."/>
        </authorList>
    </citation>
    <scope>NUCLEOTIDE SEQUENCE [LARGE SCALE GENOMIC DNA]</scope>
    <source>
        <strain evidence="3 4">DSM 19840</strain>
    </source>
</reference>
<comment type="caution">
    <text evidence="3">The sequence shown here is derived from an EMBL/GenBank/DDBJ whole genome shotgun (WGS) entry which is preliminary data.</text>
</comment>
<dbReference type="RefSeq" id="WP_089262671.1">
    <property type="nucleotide sequence ID" value="NZ_FZNV01000008.1"/>
</dbReference>
<name>A0ABY1SLQ1_9FLAO</name>
<sequence length="244" mass="26051">MHNVIIFGASGHGSVVLDCLEKEGRYNVVGFVDSYKKKGTTINGYQVLGSEFDLPFLMNRFNIYGGLVAIGDNWTRKLIVDRIIKIIPNFNFVNTVHPKAVIGKDVLMGCGSVIMPGAIVNANAVIHDFCIINTNSSLGHDGVMDSYSSLAPSVCSGGNLSLGQFSAVSLGVNIINGIKIGSHTVIGAGALVVDNFGDYVVAYGSPARIIRKRSKGESYLGSSKTKLDATTLEYKDKIELNLSS</sequence>